<reference evidence="1 2" key="1">
    <citation type="submission" date="2018-05" db="EMBL/GenBank/DDBJ databases">
        <title>Rhodobacteraceae gen. nov., sp. nov. isolated from sea water.</title>
        <authorList>
            <person name="Ren Y."/>
        </authorList>
    </citation>
    <scope>NUCLEOTIDE SEQUENCE [LARGE SCALE GENOMIC DNA]</scope>
    <source>
        <strain evidence="1 2">TG-679</strain>
    </source>
</reference>
<gene>
    <name evidence="1" type="ORF">DKT77_06320</name>
</gene>
<keyword evidence="2" id="KW-1185">Reference proteome</keyword>
<name>A0A2V2LD42_9RHOB</name>
<comment type="caution">
    <text evidence="1">The sequence shown here is derived from an EMBL/GenBank/DDBJ whole genome shotgun (WGS) entry which is preliminary data.</text>
</comment>
<accession>A0A2V2LD42</accession>
<evidence type="ECO:0000313" key="1">
    <source>
        <dbReference type="EMBL" id="PWR03470.1"/>
    </source>
</evidence>
<sequence length="61" mass="6990">MDDIRARLAQPHGDVEDLHDSVQDLIDDLHRHRDVVPADLRRAVDDLEAEVLEAFHDNLPV</sequence>
<dbReference type="Proteomes" id="UP000245680">
    <property type="component" value="Unassembled WGS sequence"/>
</dbReference>
<proteinExistence type="predicted"/>
<protein>
    <submittedName>
        <fullName evidence="1">Uncharacterized protein</fullName>
    </submittedName>
</protein>
<evidence type="ECO:0000313" key="2">
    <source>
        <dbReference type="Proteomes" id="UP000245680"/>
    </source>
</evidence>
<dbReference type="AlphaFoldDB" id="A0A2V2LD42"/>
<organism evidence="1 2">
    <name type="scientific">Meridianimarinicoccus roseus</name>
    <dbReference type="NCBI Taxonomy" id="2072018"/>
    <lineage>
        <taxon>Bacteria</taxon>
        <taxon>Pseudomonadati</taxon>
        <taxon>Pseudomonadota</taxon>
        <taxon>Alphaproteobacteria</taxon>
        <taxon>Rhodobacterales</taxon>
        <taxon>Paracoccaceae</taxon>
        <taxon>Meridianimarinicoccus</taxon>
    </lineage>
</organism>
<dbReference type="EMBL" id="QGKU01000026">
    <property type="protein sequence ID" value="PWR03470.1"/>
    <property type="molecule type" value="Genomic_DNA"/>
</dbReference>